<feature type="transmembrane region" description="Helical" evidence="7">
    <location>
        <begin position="136"/>
        <end position="157"/>
    </location>
</feature>
<dbReference type="EMBL" id="JACCCC010000001">
    <property type="protein sequence ID" value="NYE48106.1"/>
    <property type="molecule type" value="Genomic_DNA"/>
</dbReference>
<keyword evidence="2 7" id="KW-0813">Transport</keyword>
<dbReference type="InterPro" id="IPR035906">
    <property type="entry name" value="MetI-like_sf"/>
</dbReference>
<dbReference type="InterPro" id="IPR045621">
    <property type="entry name" value="BPD_transp_1_N"/>
</dbReference>
<evidence type="ECO:0000256" key="5">
    <source>
        <dbReference type="ARBA" id="ARBA00022989"/>
    </source>
</evidence>
<evidence type="ECO:0000256" key="2">
    <source>
        <dbReference type="ARBA" id="ARBA00022448"/>
    </source>
</evidence>
<feature type="transmembrane region" description="Helical" evidence="7">
    <location>
        <begin position="289"/>
        <end position="312"/>
    </location>
</feature>
<sequence length="322" mass="34623">MTSYLVRRCLQAVPLLLGISVIVFALLQMTPGGPMAAGEGAGSQASAAQIERLRGRYGLDDPIWIQYLRWLGGMLTGDWGASFNTGRPVLEAIGERIPTTLLLTGVSFTVSVLLALAVGTVAAVRRHSAFDHLSTGLSFAGLAMPSFWFGLMLLYVFSFQLGWLPSAGLTDLRAQYEGVAAIVDRARHLILPVAVLSLVSLASLIRYVRSSMLEVLGQDYIRTARGSGLPERTVVLGHALKNASIPVVTVAVLSIPELFLGAVITETIFGLPGMGRLFVESAQLRDYPVLLGILIIAALLVVLANLFADIVYSRLDPRISYE</sequence>
<dbReference type="PANTHER" id="PTHR43163:SF6">
    <property type="entry name" value="DIPEPTIDE TRANSPORT SYSTEM PERMEASE PROTEIN DPPB-RELATED"/>
    <property type="match status" value="1"/>
</dbReference>
<accession>A0A852TUI6</accession>
<comment type="subcellular location">
    <subcellularLocation>
        <location evidence="1 7">Cell membrane</location>
        <topology evidence="1 7">Multi-pass membrane protein</topology>
    </subcellularLocation>
</comment>
<evidence type="ECO:0000259" key="8">
    <source>
        <dbReference type="PROSITE" id="PS50928"/>
    </source>
</evidence>
<gene>
    <name evidence="9" type="ORF">HDA32_003226</name>
</gene>
<dbReference type="InterPro" id="IPR000515">
    <property type="entry name" value="MetI-like"/>
</dbReference>
<dbReference type="CDD" id="cd06261">
    <property type="entry name" value="TM_PBP2"/>
    <property type="match status" value="1"/>
</dbReference>
<feature type="transmembrane region" description="Helical" evidence="7">
    <location>
        <begin position="101"/>
        <end position="124"/>
    </location>
</feature>
<evidence type="ECO:0000256" key="6">
    <source>
        <dbReference type="ARBA" id="ARBA00023136"/>
    </source>
</evidence>
<dbReference type="PROSITE" id="PS50928">
    <property type="entry name" value="ABC_TM1"/>
    <property type="match status" value="1"/>
</dbReference>
<evidence type="ECO:0000256" key="4">
    <source>
        <dbReference type="ARBA" id="ARBA00022692"/>
    </source>
</evidence>
<reference evidence="9 10" key="1">
    <citation type="submission" date="2020-07" db="EMBL/GenBank/DDBJ databases">
        <title>Sequencing the genomes of 1000 actinobacteria strains.</title>
        <authorList>
            <person name="Klenk H.-P."/>
        </authorList>
    </citation>
    <scope>NUCLEOTIDE SEQUENCE [LARGE SCALE GENOMIC DNA]</scope>
    <source>
        <strain evidence="9 10">CXB654</strain>
    </source>
</reference>
<dbReference type="PANTHER" id="PTHR43163">
    <property type="entry name" value="DIPEPTIDE TRANSPORT SYSTEM PERMEASE PROTEIN DPPB-RELATED"/>
    <property type="match status" value="1"/>
</dbReference>
<dbReference type="RefSeq" id="WP_179643950.1">
    <property type="nucleotide sequence ID" value="NZ_BAAAYY010000016.1"/>
</dbReference>
<dbReference type="Gene3D" id="1.10.3720.10">
    <property type="entry name" value="MetI-like"/>
    <property type="match status" value="1"/>
</dbReference>
<dbReference type="AlphaFoldDB" id="A0A852TUI6"/>
<name>A0A852TUI6_9ACTN</name>
<evidence type="ECO:0000313" key="10">
    <source>
        <dbReference type="Proteomes" id="UP000589036"/>
    </source>
</evidence>
<dbReference type="Pfam" id="PF00528">
    <property type="entry name" value="BPD_transp_1"/>
    <property type="match status" value="1"/>
</dbReference>
<organism evidence="9 10">
    <name type="scientific">Spinactinospora alkalitolerans</name>
    <dbReference type="NCBI Taxonomy" id="687207"/>
    <lineage>
        <taxon>Bacteria</taxon>
        <taxon>Bacillati</taxon>
        <taxon>Actinomycetota</taxon>
        <taxon>Actinomycetes</taxon>
        <taxon>Streptosporangiales</taxon>
        <taxon>Nocardiopsidaceae</taxon>
        <taxon>Spinactinospora</taxon>
    </lineage>
</organism>
<keyword evidence="10" id="KW-1185">Reference proteome</keyword>
<keyword evidence="4 7" id="KW-0812">Transmembrane</keyword>
<protein>
    <submittedName>
        <fullName evidence="9">Peptide/nickel transport system permease protein</fullName>
    </submittedName>
</protein>
<dbReference type="GO" id="GO:0055085">
    <property type="term" value="P:transmembrane transport"/>
    <property type="evidence" value="ECO:0007669"/>
    <property type="project" value="InterPro"/>
</dbReference>
<feature type="transmembrane region" description="Helical" evidence="7">
    <location>
        <begin position="247"/>
        <end position="269"/>
    </location>
</feature>
<comment type="caution">
    <text evidence="9">The sequence shown here is derived from an EMBL/GenBank/DDBJ whole genome shotgun (WGS) entry which is preliminary data.</text>
</comment>
<keyword evidence="6 7" id="KW-0472">Membrane</keyword>
<dbReference type="SUPFAM" id="SSF161098">
    <property type="entry name" value="MetI-like"/>
    <property type="match status" value="1"/>
</dbReference>
<feature type="domain" description="ABC transmembrane type-1" evidence="8">
    <location>
        <begin position="97"/>
        <end position="312"/>
    </location>
</feature>
<evidence type="ECO:0000256" key="3">
    <source>
        <dbReference type="ARBA" id="ARBA00022475"/>
    </source>
</evidence>
<dbReference type="GO" id="GO:0005886">
    <property type="term" value="C:plasma membrane"/>
    <property type="evidence" value="ECO:0007669"/>
    <property type="project" value="UniProtKB-SubCell"/>
</dbReference>
<comment type="similarity">
    <text evidence="7">Belongs to the binding-protein-dependent transport system permease family.</text>
</comment>
<keyword evidence="5 7" id="KW-1133">Transmembrane helix</keyword>
<evidence type="ECO:0000313" key="9">
    <source>
        <dbReference type="EMBL" id="NYE48106.1"/>
    </source>
</evidence>
<dbReference type="Proteomes" id="UP000589036">
    <property type="component" value="Unassembled WGS sequence"/>
</dbReference>
<keyword evidence="3" id="KW-1003">Cell membrane</keyword>
<dbReference type="Pfam" id="PF19300">
    <property type="entry name" value="BPD_transp_1_N"/>
    <property type="match status" value="1"/>
</dbReference>
<evidence type="ECO:0000256" key="1">
    <source>
        <dbReference type="ARBA" id="ARBA00004651"/>
    </source>
</evidence>
<evidence type="ECO:0000256" key="7">
    <source>
        <dbReference type="RuleBase" id="RU363032"/>
    </source>
</evidence>
<proteinExistence type="inferred from homology"/>
<feature type="transmembrane region" description="Helical" evidence="7">
    <location>
        <begin position="189"/>
        <end position="208"/>
    </location>
</feature>